<keyword evidence="2" id="KW-1185">Reference proteome</keyword>
<evidence type="ECO:0000313" key="2">
    <source>
        <dbReference type="Proteomes" id="UP000796761"/>
    </source>
</evidence>
<name>A0A8K1GVF8_9PASS</name>
<gene>
    <name evidence="1" type="ORF">HGM15179_001009</name>
</gene>
<dbReference type="AlphaFoldDB" id="A0A8K1GVF8"/>
<organism evidence="1 2">
    <name type="scientific">Zosterops borbonicus</name>
    <dbReference type="NCBI Taxonomy" id="364589"/>
    <lineage>
        <taxon>Eukaryota</taxon>
        <taxon>Metazoa</taxon>
        <taxon>Chordata</taxon>
        <taxon>Craniata</taxon>
        <taxon>Vertebrata</taxon>
        <taxon>Euteleostomi</taxon>
        <taxon>Archelosauria</taxon>
        <taxon>Archosauria</taxon>
        <taxon>Dinosauria</taxon>
        <taxon>Saurischia</taxon>
        <taxon>Theropoda</taxon>
        <taxon>Coelurosauria</taxon>
        <taxon>Aves</taxon>
        <taxon>Neognathae</taxon>
        <taxon>Neoaves</taxon>
        <taxon>Telluraves</taxon>
        <taxon>Australaves</taxon>
        <taxon>Passeriformes</taxon>
        <taxon>Sylvioidea</taxon>
        <taxon>Zosteropidae</taxon>
        <taxon>Zosterops</taxon>
    </lineage>
</organism>
<proteinExistence type="predicted"/>
<dbReference type="OrthoDB" id="9219551at2759"/>
<protein>
    <submittedName>
        <fullName evidence="1">Uncharacterized protein</fullName>
    </submittedName>
</protein>
<comment type="caution">
    <text evidence="1">The sequence shown here is derived from an EMBL/GenBank/DDBJ whole genome shotgun (WGS) entry which is preliminary data.</text>
</comment>
<sequence length="369" mass="40661">MNEPCYEEVQDFCTLDLKKPIVKEVNAWPQAGKSNSSSSGVSFSCPHESVCPSLLYLTGTLLEHPQCLDYGPPFQPPLPLEFCSAHENFGCCDQERENSIAAKYWDIMDYMDPQGHTLCGTYIKVILCQVGKKNSISLKCYLCTKMFSLFLDVGKILASPWSGGYTFSAPGLKKDNGKFYIYYLYMVLASGANKADPSSERSLLELEEPAANHNGGQEDEKTNKWKKQDICIGSTAACAFPGMISSYSKFIISFAEDEAEKSQPVTGSMGAQVRVRSHPTYGLFARVGIFGSSEDAATQGSSTKPLVAEMGNCFPKLLLRSPQNSKLVSAHPKADFHLAGVENDIIGNSSERLKWPKYIIIVEKDHVIH</sequence>
<dbReference type="PANTHER" id="PTHR19328:SF54">
    <property type="entry name" value="HHIP-LIKE PROTEIN 2"/>
    <property type="match status" value="1"/>
</dbReference>
<reference evidence="1" key="1">
    <citation type="submission" date="2019-04" db="EMBL/GenBank/DDBJ databases">
        <title>Genome assembly of Zosterops borbonicus 15179.</title>
        <authorList>
            <person name="Leroy T."/>
            <person name="Anselmetti Y."/>
            <person name="Tilak M.-K."/>
            <person name="Nabholz B."/>
        </authorList>
    </citation>
    <scope>NUCLEOTIDE SEQUENCE</scope>
    <source>
        <strain evidence="1">HGM_15179</strain>
        <tissue evidence="1">Muscle</tissue>
    </source>
</reference>
<evidence type="ECO:0000313" key="1">
    <source>
        <dbReference type="EMBL" id="TRZ26159.1"/>
    </source>
</evidence>
<dbReference type="EMBL" id="SWJQ01000016">
    <property type="protein sequence ID" value="TRZ26159.1"/>
    <property type="molecule type" value="Genomic_DNA"/>
</dbReference>
<dbReference type="PANTHER" id="PTHR19328">
    <property type="entry name" value="HEDGEHOG-INTERACTING PROTEIN"/>
    <property type="match status" value="1"/>
</dbReference>
<dbReference type="Proteomes" id="UP000796761">
    <property type="component" value="Unassembled WGS sequence"/>
</dbReference>
<accession>A0A8K1GVF8</accession>